<keyword evidence="3" id="KW-1185">Reference proteome</keyword>
<sequence length="75" mass="8696">MRPRRKHCNTSKASTQTTRESRIQEKVYGNDSRASSEEDLEYKEGECRRQEKVYDNSSSVSSDEDREHKEAVNVG</sequence>
<dbReference type="Proteomes" id="UP001295423">
    <property type="component" value="Unassembled WGS sequence"/>
</dbReference>
<dbReference type="EMBL" id="CAKOGP040001921">
    <property type="protein sequence ID" value="CAJ1956641.1"/>
    <property type="molecule type" value="Genomic_DNA"/>
</dbReference>
<reference evidence="2" key="1">
    <citation type="submission" date="2023-08" db="EMBL/GenBank/DDBJ databases">
        <authorList>
            <person name="Audoor S."/>
            <person name="Bilcke G."/>
        </authorList>
    </citation>
    <scope>NUCLEOTIDE SEQUENCE</scope>
</reference>
<name>A0AAD2FYE6_9STRA</name>
<gene>
    <name evidence="2" type="ORF">CYCCA115_LOCUS16329</name>
</gene>
<proteinExistence type="predicted"/>
<organism evidence="2 3">
    <name type="scientific">Cylindrotheca closterium</name>
    <dbReference type="NCBI Taxonomy" id="2856"/>
    <lineage>
        <taxon>Eukaryota</taxon>
        <taxon>Sar</taxon>
        <taxon>Stramenopiles</taxon>
        <taxon>Ochrophyta</taxon>
        <taxon>Bacillariophyta</taxon>
        <taxon>Bacillariophyceae</taxon>
        <taxon>Bacillariophycidae</taxon>
        <taxon>Bacillariales</taxon>
        <taxon>Bacillariaceae</taxon>
        <taxon>Cylindrotheca</taxon>
    </lineage>
</organism>
<dbReference type="AlphaFoldDB" id="A0AAD2FYE6"/>
<feature type="compositionally biased region" description="Basic and acidic residues" evidence="1">
    <location>
        <begin position="42"/>
        <end position="54"/>
    </location>
</feature>
<evidence type="ECO:0000313" key="3">
    <source>
        <dbReference type="Proteomes" id="UP001295423"/>
    </source>
</evidence>
<feature type="compositionally biased region" description="Basic and acidic residues" evidence="1">
    <location>
        <begin position="63"/>
        <end position="75"/>
    </location>
</feature>
<protein>
    <submittedName>
        <fullName evidence="2">Uncharacterized protein</fullName>
    </submittedName>
</protein>
<comment type="caution">
    <text evidence="2">The sequence shown here is derived from an EMBL/GenBank/DDBJ whole genome shotgun (WGS) entry which is preliminary data.</text>
</comment>
<accession>A0AAD2FYE6</accession>
<evidence type="ECO:0000256" key="1">
    <source>
        <dbReference type="SAM" id="MobiDB-lite"/>
    </source>
</evidence>
<feature type="region of interest" description="Disordered" evidence="1">
    <location>
        <begin position="1"/>
        <end position="75"/>
    </location>
</feature>
<evidence type="ECO:0000313" key="2">
    <source>
        <dbReference type="EMBL" id="CAJ1956641.1"/>
    </source>
</evidence>